<dbReference type="AlphaFoldDB" id="A0A9P7YM58"/>
<organism evidence="3 4">
    <name type="scientific">Amylocarpus encephaloides</name>
    <dbReference type="NCBI Taxonomy" id="45428"/>
    <lineage>
        <taxon>Eukaryota</taxon>
        <taxon>Fungi</taxon>
        <taxon>Dikarya</taxon>
        <taxon>Ascomycota</taxon>
        <taxon>Pezizomycotina</taxon>
        <taxon>Leotiomycetes</taxon>
        <taxon>Helotiales</taxon>
        <taxon>Helotiales incertae sedis</taxon>
        <taxon>Amylocarpus</taxon>
    </lineage>
</organism>
<accession>A0A9P7YM58</accession>
<proteinExistence type="predicted"/>
<feature type="compositionally biased region" description="Basic and acidic residues" evidence="2">
    <location>
        <begin position="165"/>
        <end position="188"/>
    </location>
</feature>
<sequence>MAPAGYDSYRGRDHGRYQTDSWPSRSPPRGSSSYSSRLASRRESQDYGARSPRGDPSKDSGSPRHTYSPLGTQGTATRPPAPPYLATKELFPEKPPEKAITPIENTAPKLIQATLVEVFAQIGHNIVDVALLKHKRNAAKFESEKRANEYQKNKDIHQKYPSVEESQRKARESSERTVESSSKALDKKTSDLNESFATNAAKLWSTLSTVVEKATVQESSRQHKELEEQIKAQKHTIDQQASNYEELQAQVSKLQKVVELPQQNVAKATDVTELKQRQETLDGRIMQHSTTLTQANQSLSNLKQLVGSLEIKAGNASTFAQDLEGKFTTLDSVTKQVNGNLERVEENSKGLSATFDVCKAEYAKILGLVHASVTKLADQDILKEKVETLEAQAYEIEKSIDRIQNLSSTPATTDPESGSKIARLEEQLSDFGQRLTSIGESIESGTALAKVGNVLSTSPVVESAIELGTKGTRQRNTQVSSDVDKRFERFEQEIRLSIDGMEEVAAAVTAQFDIELTSLKAQLQALQSQAHQPDPALSSRVDLLEQKSNSLERESNALDLKLTHHNNLLAQRLDRASLHCEANGVAITGLDSRFNNLTTSEVYQAMSTLATTNYDAKLGSLEEEYKLLENRINNVGAVVLIDCNERMDKLIAEVRAELETKSTYLSTSFKDMNDDFQKLLAVPTDTRQGGASSVKRAVTNGYFITPTGRNLKRQRTVSGTNSDGDAQPDTGAASAPK</sequence>
<feature type="region of interest" description="Disordered" evidence="2">
    <location>
        <begin position="709"/>
        <end position="737"/>
    </location>
</feature>
<evidence type="ECO:0000256" key="2">
    <source>
        <dbReference type="SAM" id="MobiDB-lite"/>
    </source>
</evidence>
<feature type="compositionally biased region" description="Basic and acidic residues" evidence="2">
    <location>
        <begin position="52"/>
        <end position="62"/>
    </location>
</feature>
<evidence type="ECO:0000313" key="3">
    <source>
        <dbReference type="EMBL" id="KAG9236125.1"/>
    </source>
</evidence>
<feature type="coiled-coil region" evidence="1">
    <location>
        <begin position="611"/>
        <end position="638"/>
    </location>
</feature>
<dbReference type="EMBL" id="MU251414">
    <property type="protein sequence ID" value="KAG9236125.1"/>
    <property type="molecule type" value="Genomic_DNA"/>
</dbReference>
<keyword evidence="4" id="KW-1185">Reference proteome</keyword>
<dbReference type="OrthoDB" id="3542551at2759"/>
<feature type="region of interest" description="Disordered" evidence="2">
    <location>
        <begin position="141"/>
        <end position="188"/>
    </location>
</feature>
<feature type="compositionally biased region" description="Low complexity" evidence="2">
    <location>
        <begin position="21"/>
        <end position="38"/>
    </location>
</feature>
<feature type="compositionally biased region" description="Basic and acidic residues" evidence="2">
    <location>
        <begin position="141"/>
        <end position="158"/>
    </location>
</feature>
<comment type="caution">
    <text evidence="3">The sequence shown here is derived from an EMBL/GenBank/DDBJ whole genome shotgun (WGS) entry which is preliminary data.</text>
</comment>
<gene>
    <name evidence="3" type="ORF">BJ875DRAFT_482547</name>
</gene>
<evidence type="ECO:0000313" key="4">
    <source>
        <dbReference type="Proteomes" id="UP000824998"/>
    </source>
</evidence>
<feature type="compositionally biased region" description="Polar residues" evidence="2">
    <location>
        <begin position="63"/>
        <end position="76"/>
    </location>
</feature>
<reference evidence="3" key="1">
    <citation type="journal article" date="2021" name="IMA Fungus">
        <title>Genomic characterization of three marine fungi, including Emericellopsis atlantica sp. nov. with signatures of a generalist lifestyle and marine biomass degradation.</title>
        <authorList>
            <person name="Hagestad O.C."/>
            <person name="Hou L."/>
            <person name="Andersen J.H."/>
            <person name="Hansen E.H."/>
            <person name="Altermark B."/>
            <person name="Li C."/>
            <person name="Kuhnert E."/>
            <person name="Cox R.J."/>
            <person name="Crous P.W."/>
            <person name="Spatafora J.W."/>
            <person name="Lail K."/>
            <person name="Amirebrahimi M."/>
            <person name="Lipzen A."/>
            <person name="Pangilinan J."/>
            <person name="Andreopoulos W."/>
            <person name="Hayes R.D."/>
            <person name="Ng V."/>
            <person name="Grigoriev I.V."/>
            <person name="Jackson S.A."/>
            <person name="Sutton T.D.S."/>
            <person name="Dobson A.D.W."/>
            <person name="Rama T."/>
        </authorList>
    </citation>
    <scope>NUCLEOTIDE SEQUENCE</scope>
    <source>
        <strain evidence="3">TRa018bII</strain>
    </source>
</reference>
<feature type="coiled-coil region" evidence="1">
    <location>
        <begin position="216"/>
        <end position="257"/>
    </location>
</feature>
<dbReference type="Proteomes" id="UP000824998">
    <property type="component" value="Unassembled WGS sequence"/>
</dbReference>
<keyword evidence="1" id="KW-0175">Coiled coil</keyword>
<name>A0A9P7YM58_9HELO</name>
<protein>
    <submittedName>
        <fullName evidence="3">Uncharacterized protein</fullName>
    </submittedName>
</protein>
<evidence type="ECO:0000256" key="1">
    <source>
        <dbReference type="SAM" id="Coils"/>
    </source>
</evidence>
<feature type="region of interest" description="Disordered" evidence="2">
    <location>
        <begin position="1"/>
        <end position="88"/>
    </location>
</feature>